<dbReference type="OrthoDB" id="2570341at2"/>
<dbReference type="GO" id="GO:0000976">
    <property type="term" value="F:transcription cis-regulatory region binding"/>
    <property type="evidence" value="ECO:0007669"/>
    <property type="project" value="TreeGrafter"/>
</dbReference>
<dbReference type="Proteomes" id="UP000267164">
    <property type="component" value="Chromosome"/>
</dbReference>
<reference evidence="6 7" key="1">
    <citation type="submission" date="2018-09" db="EMBL/GenBank/DDBJ databases">
        <title>Nocardia yunnanensis sp. nov., an actinomycete isolated from a soil sample.</title>
        <authorList>
            <person name="Zhang J."/>
        </authorList>
    </citation>
    <scope>NUCLEOTIDE SEQUENCE [LARGE SCALE GENOMIC DNA]</scope>
    <source>
        <strain evidence="6 7">CFHS0054</strain>
    </source>
</reference>
<evidence type="ECO:0000256" key="1">
    <source>
        <dbReference type="ARBA" id="ARBA00023015"/>
    </source>
</evidence>
<sequence length="233" mass="24946">MPEPSEVSIWLRPERSGRGPTPGLDRDRLAAAGVALADAEGLPAVTMRAVARALGTAPASLYRYLATRDDLIELMVDRVNAEISYAGLAHQDWTADLLVLAREARGVCLRHPWLSDTFAHTAMGGPHTLTFLDHCLAALAGLPVGAKEKLEAISVMFTLVASLTRAESTQRLDTADPPPWRRAQQRYLAHAAASDGYPHLTAALRAASASPPSAGADEVFDRIITRALRGLLA</sequence>
<dbReference type="EMBL" id="CP032568">
    <property type="protein sequence ID" value="AYF74777.1"/>
    <property type="molecule type" value="Genomic_DNA"/>
</dbReference>
<organism evidence="6 7">
    <name type="scientific">Nocardia yunnanensis</name>
    <dbReference type="NCBI Taxonomy" id="2382165"/>
    <lineage>
        <taxon>Bacteria</taxon>
        <taxon>Bacillati</taxon>
        <taxon>Actinomycetota</taxon>
        <taxon>Actinomycetes</taxon>
        <taxon>Mycobacteriales</taxon>
        <taxon>Nocardiaceae</taxon>
        <taxon>Nocardia</taxon>
    </lineage>
</organism>
<evidence type="ECO:0000256" key="4">
    <source>
        <dbReference type="PROSITE-ProRule" id="PRU00335"/>
    </source>
</evidence>
<dbReference type="Gene3D" id="1.10.10.60">
    <property type="entry name" value="Homeodomain-like"/>
    <property type="match status" value="1"/>
</dbReference>
<evidence type="ECO:0000313" key="7">
    <source>
        <dbReference type="Proteomes" id="UP000267164"/>
    </source>
</evidence>
<dbReference type="PROSITE" id="PS50977">
    <property type="entry name" value="HTH_TETR_2"/>
    <property type="match status" value="1"/>
</dbReference>
<dbReference type="InterPro" id="IPR009057">
    <property type="entry name" value="Homeodomain-like_sf"/>
</dbReference>
<evidence type="ECO:0000259" key="5">
    <source>
        <dbReference type="PROSITE" id="PS50977"/>
    </source>
</evidence>
<dbReference type="GO" id="GO:0045892">
    <property type="term" value="P:negative regulation of DNA-templated transcription"/>
    <property type="evidence" value="ECO:0007669"/>
    <property type="project" value="InterPro"/>
</dbReference>
<dbReference type="SUPFAM" id="SSF48498">
    <property type="entry name" value="Tetracyclin repressor-like, C-terminal domain"/>
    <property type="match status" value="1"/>
</dbReference>
<keyword evidence="1" id="KW-0805">Transcription regulation</keyword>
<evidence type="ECO:0000256" key="2">
    <source>
        <dbReference type="ARBA" id="ARBA00023125"/>
    </source>
</evidence>
<dbReference type="RefSeq" id="WP_120736694.1">
    <property type="nucleotide sequence ID" value="NZ_CP032568.1"/>
</dbReference>
<proteinExistence type="predicted"/>
<dbReference type="KEGG" id="nyu:D7D52_13905"/>
<dbReference type="AlphaFoldDB" id="A0A386ZBV7"/>
<keyword evidence="7" id="KW-1185">Reference proteome</keyword>
<dbReference type="Pfam" id="PF02909">
    <property type="entry name" value="TetR_C_1"/>
    <property type="match status" value="1"/>
</dbReference>
<feature type="DNA-binding region" description="H-T-H motif" evidence="4">
    <location>
        <begin position="46"/>
        <end position="65"/>
    </location>
</feature>
<evidence type="ECO:0000256" key="3">
    <source>
        <dbReference type="ARBA" id="ARBA00023163"/>
    </source>
</evidence>
<dbReference type="InterPro" id="IPR036271">
    <property type="entry name" value="Tet_transcr_reg_TetR-rel_C_sf"/>
</dbReference>
<accession>A0A386ZBV7</accession>
<keyword evidence="3" id="KW-0804">Transcription</keyword>
<dbReference type="Pfam" id="PF00440">
    <property type="entry name" value="TetR_N"/>
    <property type="match status" value="1"/>
</dbReference>
<keyword evidence="2 4" id="KW-0238">DNA-binding</keyword>
<dbReference type="GO" id="GO:0003700">
    <property type="term" value="F:DNA-binding transcription factor activity"/>
    <property type="evidence" value="ECO:0007669"/>
    <property type="project" value="TreeGrafter"/>
</dbReference>
<name>A0A386ZBV7_9NOCA</name>
<dbReference type="Gene3D" id="1.10.357.10">
    <property type="entry name" value="Tetracycline Repressor, domain 2"/>
    <property type="match status" value="1"/>
</dbReference>
<evidence type="ECO:0000313" key="6">
    <source>
        <dbReference type="EMBL" id="AYF74777.1"/>
    </source>
</evidence>
<dbReference type="InterPro" id="IPR004111">
    <property type="entry name" value="Repressor_TetR_C"/>
</dbReference>
<dbReference type="PANTHER" id="PTHR30055:SF151">
    <property type="entry name" value="TRANSCRIPTIONAL REGULATORY PROTEIN"/>
    <property type="match status" value="1"/>
</dbReference>
<gene>
    <name evidence="6" type="ORF">D7D52_13905</name>
</gene>
<protein>
    <submittedName>
        <fullName evidence="6">TetR/AcrR family transcriptional regulator</fullName>
    </submittedName>
</protein>
<dbReference type="PANTHER" id="PTHR30055">
    <property type="entry name" value="HTH-TYPE TRANSCRIPTIONAL REGULATOR RUTR"/>
    <property type="match status" value="1"/>
</dbReference>
<dbReference type="InterPro" id="IPR001647">
    <property type="entry name" value="HTH_TetR"/>
</dbReference>
<feature type="domain" description="HTH tetR-type" evidence="5">
    <location>
        <begin position="23"/>
        <end position="83"/>
    </location>
</feature>
<dbReference type="InterPro" id="IPR050109">
    <property type="entry name" value="HTH-type_TetR-like_transc_reg"/>
</dbReference>
<dbReference type="SUPFAM" id="SSF46689">
    <property type="entry name" value="Homeodomain-like"/>
    <property type="match status" value="1"/>
</dbReference>